<dbReference type="GO" id="GO:0004674">
    <property type="term" value="F:protein serine/threonine kinase activity"/>
    <property type="evidence" value="ECO:0007669"/>
    <property type="project" value="InterPro"/>
</dbReference>
<name>A0A8J2R9S2_9CRUS</name>
<dbReference type="GO" id="GO:0070059">
    <property type="term" value="P:intrinsic apoptotic signaling pathway in response to endoplasmic reticulum stress"/>
    <property type="evidence" value="ECO:0007669"/>
    <property type="project" value="TreeGrafter"/>
</dbReference>
<proteinExistence type="predicted"/>
<comment type="caution">
    <text evidence="1">The sequence shown here is derived from an EMBL/GenBank/DDBJ whole genome shotgun (WGS) entry which is preliminary data.</text>
</comment>
<dbReference type="PANTHER" id="PTHR13954">
    <property type="entry name" value="IRE1-RELATED"/>
    <property type="match status" value="1"/>
</dbReference>
<evidence type="ECO:0000313" key="2">
    <source>
        <dbReference type="Proteomes" id="UP000789390"/>
    </source>
</evidence>
<dbReference type="EMBL" id="CAKKLH010000002">
    <property type="protein sequence ID" value="CAH0098363.1"/>
    <property type="molecule type" value="Genomic_DNA"/>
</dbReference>
<evidence type="ECO:0008006" key="3">
    <source>
        <dbReference type="Google" id="ProtNLM"/>
    </source>
</evidence>
<dbReference type="PANTHER" id="PTHR13954:SF6">
    <property type="entry name" value="NON-SPECIFIC SERINE_THREONINE PROTEIN KINASE"/>
    <property type="match status" value="1"/>
</dbReference>
<dbReference type="GO" id="GO:0004521">
    <property type="term" value="F:RNA endonuclease activity"/>
    <property type="evidence" value="ECO:0007669"/>
    <property type="project" value="InterPro"/>
</dbReference>
<dbReference type="Proteomes" id="UP000789390">
    <property type="component" value="Unassembled WGS sequence"/>
</dbReference>
<protein>
    <recommendedName>
        <fullName evidence="3">Protein kinase domain-containing protein</fullName>
    </recommendedName>
</protein>
<organism evidence="1 2">
    <name type="scientific">Daphnia galeata</name>
    <dbReference type="NCBI Taxonomy" id="27404"/>
    <lineage>
        <taxon>Eukaryota</taxon>
        <taxon>Metazoa</taxon>
        <taxon>Ecdysozoa</taxon>
        <taxon>Arthropoda</taxon>
        <taxon>Crustacea</taxon>
        <taxon>Branchiopoda</taxon>
        <taxon>Diplostraca</taxon>
        <taxon>Cladocera</taxon>
        <taxon>Anomopoda</taxon>
        <taxon>Daphniidae</taxon>
        <taxon>Daphnia</taxon>
    </lineage>
</organism>
<dbReference type="GO" id="GO:0036498">
    <property type="term" value="P:IRE1-mediated unfolded protein response"/>
    <property type="evidence" value="ECO:0007669"/>
    <property type="project" value="TreeGrafter"/>
</dbReference>
<accession>A0A8J2R9S2</accession>
<dbReference type="AlphaFoldDB" id="A0A8J2R9S2"/>
<keyword evidence="2" id="KW-1185">Reference proteome</keyword>
<sequence length="440" mass="52203">MSRIDNDMNEERTRIVTRDIHFSGLNTLSLHDSFQRMSIAYSIPETIQSEMAEIKKAVNFNEEEKQQILEEKLLNETNCHGYFFEQMPSMCYKQLCLEMYDDNLDTYIRTEAIEPDFQWTLLQDLCCQLVDSMTWLHQNNIHYDGRLHPRNIFVKKTVLADRTVLKLRVPDKINPFNNLDEFYSSFWSVIRLDTERHQEETDEQYRIKRDMASLAFLVYFIQSAGYHLFQLFQQRQDGHEHPDWPENRNEKAYTYLMENIEKRNKDVRGLEQICFCVLENPDAECQNQMPCKQRFWMNSLAKDWIECSLHELFDIQEPAYYTISCGSLKRHPFFWKVRDILNFIERSSNYLKESGEKPNALVDSPDPETTLSSLEQNYSNIINYLCEPDPKFQAKASSKPTISAAISRKRIPHFQTLLHQIRNKVGTNSIKMYLYTGLYT</sequence>
<gene>
    <name evidence="1" type="ORF">DGAL_LOCUS415</name>
</gene>
<dbReference type="Gene3D" id="1.10.510.10">
    <property type="entry name" value="Transferase(Phosphotransferase) domain 1"/>
    <property type="match status" value="1"/>
</dbReference>
<dbReference type="GO" id="GO:1990604">
    <property type="term" value="C:IRE1-TRAF2-ASK1 complex"/>
    <property type="evidence" value="ECO:0007669"/>
    <property type="project" value="TreeGrafter"/>
</dbReference>
<dbReference type="SUPFAM" id="SSF56112">
    <property type="entry name" value="Protein kinase-like (PK-like)"/>
    <property type="match status" value="1"/>
</dbReference>
<dbReference type="InterPro" id="IPR045133">
    <property type="entry name" value="IRE1/2-like"/>
</dbReference>
<dbReference type="GO" id="GO:0051082">
    <property type="term" value="F:unfolded protein binding"/>
    <property type="evidence" value="ECO:0007669"/>
    <property type="project" value="TreeGrafter"/>
</dbReference>
<dbReference type="OrthoDB" id="6329629at2759"/>
<dbReference type="InterPro" id="IPR011009">
    <property type="entry name" value="Kinase-like_dom_sf"/>
</dbReference>
<reference evidence="1" key="1">
    <citation type="submission" date="2021-11" db="EMBL/GenBank/DDBJ databases">
        <authorList>
            <person name="Schell T."/>
        </authorList>
    </citation>
    <scope>NUCLEOTIDE SEQUENCE</scope>
    <source>
        <strain evidence="1">M5</strain>
    </source>
</reference>
<evidence type="ECO:0000313" key="1">
    <source>
        <dbReference type="EMBL" id="CAH0098363.1"/>
    </source>
</evidence>